<reference evidence="1" key="1">
    <citation type="submission" date="2018-10" db="EMBL/GenBank/DDBJ databases">
        <authorList>
            <person name="Aoki K."/>
        </authorList>
    </citation>
    <scope>NUCLEOTIDE SEQUENCE</scope>
</reference>
<sequence>MKVLFSCSEAKNTENNFDFLNIDSLSFQEGYHKRIEILSKYQSIINEYNNEKLKSIFGVSKESLVNLYKDINIFKDGTNIAIERYAGVAYKHLDYNSLDINARNFINKNVVIFSNLFGVLLAEDKIPFYKLKQNVKLDGLSVGNFYKQHFQTYLDDYFGDDLIVDLRANSYDNFYDVSDKYHVKIKFLKNGKIISHYSKAYRGKFLRAMSQKEKLKDIHHFFNMPIENMRYVDMSDAGKQTTITYEYYE</sequence>
<dbReference type="InterPro" id="IPR005583">
    <property type="entry name" value="YaaA"/>
</dbReference>
<accession>A0A3B1E5I5</accession>
<proteinExistence type="predicted"/>
<organism evidence="1">
    <name type="scientific">hydrothermal vent metagenome</name>
    <dbReference type="NCBI Taxonomy" id="652676"/>
    <lineage>
        <taxon>unclassified sequences</taxon>
        <taxon>metagenomes</taxon>
        <taxon>ecological metagenomes</taxon>
    </lineage>
</organism>
<protein>
    <submittedName>
        <fullName evidence="1">UPF0246 protein YaaA</fullName>
    </submittedName>
</protein>
<name>A0A3B1E5I5_9ZZZZ</name>
<dbReference type="PANTHER" id="PTHR30283">
    <property type="entry name" value="PEROXIDE STRESS RESPONSE PROTEIN YAAA"/>
    <property type="match status" value="1"/>
</dbReference>
<gene>
    <name evidence="1" type="ORF">MNB_ARC-1_298</name>
</gene>
<dbReference type="AlphaFoldDB" id="A0A3B1E5I5"/>
<dbReference type="GO" id="GO:0033194">
    <property type="term" value="P:response to hydroperoxide"/>
    <property type="evidence" value="ECO:0007669"/>
    <property type="project" value="TreeGrafter"/>
</dbReference>
<evidence type="ECO:0000313" key="1">
    <source>
        <dbReference type="EMBL" id="VAY86380.1"/>
    </source>
</evidence>
<dbReference type="PANTHER" id="PTHR30283:SF4">
    <property type="entry name" value="PEROXIDE STRESS RESISTANCE PROTEIN YAAA"/>
    <property type="match status" value="1"/>
</dbReference>
<dbReference type="EMBL" id="UOYO01000010">
    <property type="protein sequence ID" value="VAY86380.1"/>
    <property type="molecule type" value="Genomic_DNA"/>
</dbReference>
<dbReference type="GO" id="GO:0005829">
    <property type="term" value="C:cytosol"/>
    <property type="evidence" value="ECO:0007669"/>
    <property type="project" value="TreeGrafter"/>
</dbReference>
<dbReference type="Pfam" id="PF03883">
    <property type="entry name" value="H2O2_YaaD"/>
    <property type="match status" value="1"/>
</dbReference>